<evidence type="ECO:0000256" key="5">
    <source>
        <dbReference type="ARBA" id="ARBA00023136"/>
    </source>
</evidence>
<dbReference type="Gene3D" id="3.40.250.10">
    <property type="entry name" value="Rhodanese-like domain"/>
    <property type="match status" value="1"/>
</dbReference>
<dbReference type="RefSeq" id="WP_133591358.1">
    <property type="nucleotide sequence ID" value="NZ_SNVV01000008.1"/>
</dbReference>
<dbReference type="InterPro" id="IPR001763">
    <property type="entry name" value="Rhodanese-like_dom"/>
</dbReference>
<dbReference type="EMBL" id="SNVV01000008">
    <property type="protein sequence ID" value="TDN50894.1"/>
    <property type="molecule type" value="Genomic_DNA"/>
</dbReference>
<feature type="domain" description="Rhodanese" evidence="7">
    <location>
        <begin position="218"/>
        <end position="309"/>
    </location>
</feature>
<dbReference type="OrthoDB" id="21108at2"/>
<evidence type="ECO:0000256" key="3">
    <source>
        <dbReference type="ARBA" id="ARBA00022692"/>
    </source>
</evidence>
<dbReference type="Pfam" id="PF00581">
    <property type="entry name" value="Rhodanese"/>
    <property type="match status" value="1"/>
</dbReference>
<dbReference type="PROSITE" id="PS50206">
    <property type="entry name" value="RHODANESE_3"/>
    <property type="match status" value="1"/>
</dbReference>
<evidence type="ECO:0000256" key="4">
    <source>
        <dbReference type="ARBA" id="ARBA00022989"/>
    </source>
</evidence>
<name>A0A4R6E0Y1_9RHOO</name>
<dbReference type="InterPro" id="IPR032816">
    <property type="entry name" value="VTT_dom"/>
</dbReference>
<comment type="subcellular location">
    <subcellularLocation>
        <location evidence="1">Cell membrane</location>
        <topology evidence="1">Multi-pass membrane protein</topology>
    </subcellularLocation>
</comment>
<accession>A0A4R6E0Y1</accession>
<evidence type="ECO:0000256" key="6">
    <source>
        <dbReference type="SAM" id="Phobius"/>
    </source>
</evidence>
<dbReference type="GO" id="GO:0005886">
    <property type="term" value="C:plasma membrane"/>
    <property type="evidence" value="ECO:0007669"/>
    <property type="project" value="UniProtKB-SubCell"/>
</dbReference>
<comment type="caution">
    <text evidence="8">The sequence shown here is derived from an EMBL/GenBank/DDBJ whole genome shotgun (WGS) entry which is preliminary data.</text>
</comment>
<dbReference type="InterPro" id="IPR036873">
    <property type="entry name" value="Rhodanese-like_dom_sf"/>
</dbReference>
<dbReference type="Pfam" id="PF09335">
    <property type="entry name" value="VTT_dom"/>
    <property type="match status" value="1"/>
</dbReference>
<feature type="transmembrane region" description="Helical" evidence="6">
    <location>
        <begin position="169"/>
        <end position="190"/>
    </location>
</feature>
<keyword evidence="5 6" id="KW-0472">Membrane</keyword>
<keyword evidence="3 6" id="KW-0812">Transmembrane</keyword>
<dbReference type="PANTHER" id="PTHR42709:SF6">
    <property type="entry name" value="UNDECAPRENYL PHOSPHATE TRANSPORTER A"/>
    <property type="match status" value="1"/>
</dbReference>
<proteinExistence type="predicted"/>
<dbReference type="SMART" id="SM00450">
    <property type="entry name" value="RHOD"/>
    <property type="match status" value="1"/>
</dbReference>
<keyword evidence="9" id="KW-1185">Reference proteome</keyword>
<sequence>MDIGQISEAIQRDGVWVVFVNVLLQQLGLPVPAVPTLLLAGSLALSSGQAGQMLLAAVAASVLADWLWYLAGRGFGYRVLNGLCRLSINPGSCVSETESRFLRWGLGSLVLAKFIPGFSTVAPPIAGALRMPLPGFIAAVSAGAMLWAGGALLAGWLLRERVREAIATLNEHGVLVVTALAVAVAVWLGWKLWQKYRFECLAAIPHITPAELIEALASPAPPLLLDLRGATMQAETGPIPGATPISLDELRALVGKEPWDRAIVTLCACPGDASAIQAARALGKLGYTSVRPLRGGYEAWLASARPQEAIEAIQPGAQQ</sequence>
<dbReference type="AlphaFoldDB" id="A0A4R6E0Y1"/>
<evidence type="ECO:0000313" key="8">
    <source>
        <dbReference type="EMBL" id="TDN50894.1"/>
    </source>
</evidence>
<dbReference type="InterPro" id="IPR051311">
    <property type="entry name" value="DedA_domain"/>
</dbReference>
<dbReference type="Proteomes" id="UP000295129">
    <property type="component" value="Unassembled WGS sequence"/>
</dbReference>
<feature type="transmembrane region" description="Helical" evidence="6">
    <location>
        <begin position="27"/>
        <end position="46"/>
    </location>
</feature>
<organism evidence="8 9">
    <name type="scientific">Azoarcus indigens</name>
    <dbReference type="NCBI Taxonomy" id="29545"/>
    <lineage>
        <taxon>Bacteria</taxon>
        <taxon>Pseudomonadati</taxon>
        <taxon>Pseudomonadota</taxon>
        <taxon>Betaproteobacteria</taxon>
        <taxon>Rhodocyclales</taxon>
        <taxon>Zoogloeaceae</taxon>
        <taxon>Azoarcus</taxon>
    </lineage>
</organism>
<evidence type="ECO:0000259" key="7">
    <source>
        <dbReference type="PROSITE" id="PS50206"/>
    </source>
</evidence>
<gene>
    <name evidence="8" type="ORF">C7389_108138</name>
</gene>
<feature type="transmembrane region" description="Helical" evidence="6">
    <location>
        <begin position="136"/>
        <end position="157"/>
    </location>
</feature>
<reference evidence="8 9" key="1">
    <citation type="submission" date="2019-03" db="EMBL/GenBank/DDBJ databases">
        <title>Genomic Encyclopedia of Type Strains, Phase IV (KMG-IV): sequencing the most valuable type-strain genomes for metagenomic binning, comparative biology and taxonomic classification.</title>
        <authorList>
            <person name="Goeker M."/>
        </authorList>
    </citation>
    <scope>NUCLEOTIDE SEQUENCE [LARGE SCALE GENOMIC DNA]</scope>
    <source>
        <strain evidence="8 9">DSM 12121</strain>
    </source>
</reference>
<dbReference type="SUPFAM" id="SSF52821">
    <property type="entry name" value="Rhodanese/Cell cycle control phosphatase"/>
    <property type="match status" value="1"/>
</dbReference>
<protein>
    <submittedName>
        <fullName evidence="8">Membrane protein DedA with SNARE-associated domain</fullName>
    </submittedName>
</protein>
<evidence type="ECO:0000313" key="9">
    <source>
        <dbReference type="Proteomes" id="UP000295129"/>
    </source>
</evidence>
<evidence type="ECO:0000256" key="1">
    <source>
        <dbReference type="ARBA" id="ARBA00004651"/>
    </source>
</evidence>
<evidence type="ECO:0000256" key="2">
    <source>
        <dbReference type="ARBA" id="ARBA00022475"/>
    </source>
</evidence>
<dbReference type="PANTHER" id="PTHR42709">
    <property type="entry name" value="ALKALINE PHOSPHATASE LIKE PROTEIN"/>
    <property type="match status" value="1"/>
</dbReference>
<keyword evidence="2" id="KW-1003">Cell membrane</keyword>
<keyword evidence="4 6" id="KW-1133">Transmembrane helix</keyword>
<feature type="transmembrane region" description="Helical" evidence="6">
    <location>
        <begin position="53"/>
        <end position="71"/>
    </location>
</feature>